<dbReference type="GO" id="GO:0003774">
    <property type="term" value="F:cytoskeletal motor activity"/>
    <property type="evidence" value="ECO:0007669"/>
    <property type="project" value="InterPro"/>
</dbReference>
<dbReference type="Pfam" id="PF14841">
    <property type="entry name" value="FliG_M"/>
    <property type="match status" value="1"/>
</dbReference>
<feature type="region of interest" description="Disordered" evidence="1">
    <location>
        <begin position="166"/>
        <end position="205"/>
    </location>
</feature>
<proteinExistence type="predicted"/>
<dbReference type="GO" id="GO:0071973">
    <property type="term" value="P:bacterial-type flagellum-dependent cell motility"/>
    <property type="evidence" value="ECO:0007669"/>
    <property type="project" value="InterPro"/>
</dbReference>
<dbReference type="PANTHER" id="PTHR30534:SF0">
    <property type="entry name" value="FLAGELLAR MOTOR SWITCH PROTEIN FLIG"/>
    <property type="match status" value="1"/>
</dbReference>
<feature type="compositionally biased region" description="Basic and acidic residues" evidence="1">
    <location>
        <begin position="184"/>
        <end position="198"/>
    </location>
</feature>
<dbReference type="GO" id="GO:0006935">
    <property type="term" value="P:chemotaxis"/>
    <property type="evidence" value="ECO:0007669"/>
    <property type="project" value="InterPro"/>
</dbReference>
<evidence type="ECO:0000256" key="2">
    <source>
        <dbReference type="SAM" id="Phobius"/>
    </source>
</evidence>
<dbReference type="Gene3D" id="1.10.220.30">
    <property type="match status" value="2"/>
</dbReference>
<dbReference type="EMBL" id="UINC01003159">
    <property type="protein sequence ID" value="SVA03855.1"/>
    <property type="molecule type" value="Genomic_DNA"/>
</dbReference>
<dbReference type="GO" id="GO:0009288">
    <property type="term" value="C:bacterial-type flagellum"/>
    <property type="evidence" value="ECO:0007669"/>
    <property type="project" value="InterPro"/>
</dbReference>
<evidence type="ECO:0000259" key="4">
    <source>
        <dbReference type="Pfam" id="PF14841"/>
    </source>
</evidence>
<dbReference type="SUPFAM" id="SSF48029">
    <property type="entry name" value="FliG"/>
    <property type="match status" value="1"/>
</dbReference>
<feature type="domain" description="Flagellar motor switch protein FliG C-terminal" evidence="3">
    <location>
        <begin position="523"/>
        <end position="628"/>
    </location>
</feature>
<reference evidence="5" key="1">
    <citation type="submission" date="2018-05" db="EMBL/GenBank/DDBJ databases">
        <authorList>
            <person name="Lanie J.A."/>
            <person name="Ng W.-L."/>
            <person name="Kazmierczak K.M."/>
            <person name="Andrzejewski T.M."/>
            <person name="Davidsen T.M."/>
            <person name="Wayne K.J."/>
            <person name="Tettelin H."/>
            <person name="Glass J.I."/>
            <person name="Rusch D."/>
            <person name="Podicherti R."/>
            <person name="Tsui H.-C.T."/>
            <person name="Winkler M.E."/>
        </authorList>
    </citation>
    <scope>NUCLEOTIDE SEQUENCE</scope>
</reference>
<dbReference type="PRINTS" id="PR00954">
    <property type="entry name" value="FLGMOTORFLIG"/>
</dbReference>
<evidence type="ECO:0000256" key="1">
    <source>
        <dbReference type="SAM" id="MobiDB-lite"/>
    </source>
</evidence>
<dbReference type="AlphaFoldDB" id="A0A381SII1"/>
<keyword evidence="2" id="KW-0812">Transmembrane</keyword>
<protein>
    <recommendedName>
        <fullName evidence="6">Flagellar motor switch protein FliG</fullName>
    </recommendedName>
</protein>
<dbReference type="InterPro" id="IPR011002">
    <property type="entry name" value="FliG_a-hlx"/>
</dbReference>
<gene>
    <name evidence="5" type="ORF">METZ01_LOCUS56709</name>
</gene>
<dbReference type="InterPro" id="IPR032779">
    <property type="entry name" value="FliG_M"/>
</dbReference>
<organism evidence="5">
    <name type="scientific">marine metagenome</name>
    <dbReference type="NCBI Taxonomy" id="408172"/>
    <lineage>
        <taxon>unclassified sequences</taxon>
        <taxon>metagenomes</taxon>
        <taxon>ecological metagenomes</taxon>
    </lineage>
</organism>
<keyword evidence="2" id="KW-1133">Transmembrane helix</keyword>
<accession>A0A381SII1</accession>
<dbReference type="PANTHER" id="PTHR30534">
    <property type="entry name" value="FLAGELLAR MOTOR SWITCH PROTEIN FLIG"/>
    <property type="match status" value="1"/>
</dbReference>
<dbReference type="Pfam" id="PF01706">
    <property type="entry name" value="FliG_C"/>
    <property type="match status" value="1"/>
</dbReference>
<evidence type="ECO:0000313" key="5">
    <source>
        <dbReference type="EMBL" id="SVA03855.1"/>
    </source>
</evidence>
<sequence>MIIKTTSKPNKRIFKIMRGFFLPVLVSSLSLILLAPAFSLEAQERVKSLSIRQFEIEEAIRNGLKYYLEPKDYVLRVKLFGEERAVSMANETLPGFGQLNTPSITSGAKYWQIIRMRVDLVMHKEVSPSVNSYIGEIVPILSGLDYERGDELIFVPILPSEPFPEQLDKPAGSEDLPDPMAKAVAEDEKAKEGEEKPGADPAAEEADKLIEEEPFWLRMSEIEKILAGMLLFLILLFFWVLWKLKKVKEAQPKQNGYPALMPPNMQTPQLPAAPQQGFVSIPDPLDKLVESNGHPEYKVNGTMVNEENERLVQEIIKQLVGRDDWKQELVHEMSRDKQSMEMLTQLISTLGMSASRTLFAGTIPQKTYLELEKLAEEAVLSPEDANAVLKDVQKFLLTKQLTEPEQNKTNPFGFMDQLTTSQIGFLIKEEPAKIKAFVIVRMESEEAAELLRELSTDERTKVALEMGKLHELPLELVEKIGYNLAEKARHVPDEGTVGVDGVKFVADVLSDLDNTTREELINGLRTSDIKMSEDIESNCFIFESLPDVPKDILLEVVRKLQPDSVITAISGSTTKIKEAAIMCFPEKSRAALVSSLKTKTPDTEEIREARKLFTVSMRDMADAGRLDLKDVNSKFAQRNSPAEVAA</sequence>
<evidence type="ECO:0000259" key="3">
    <source>
        <dbReference type="Pfam" id="PF01706"/>
    </source>
</evidence>
<dbReference type="InterPro" id="IPR023087">
    <property type="entry name" value="Flg_Motor_Flig_C"/>
</dbReference>
<keyword evidence="2" id="KW-0472">Membrane</keyword>
<feature type="domain" description="Flagellar motor switch protein FliG middle" evidence="4">
    <location>
        <begin position="421"/>
        <end position="492"/>
    </location>
</feature>
<dbReference type="InterPro" id="IPR000090">
    <property type="entry name" value="Flg_Motor_Flig"/>
</dbReference>
<feature type="transmembrane region" description="Helical" evidence="2">
    <location>
        <begin position="225"/>
        <end position="244"/>
    </location>
</feature>
<evidence type="ECO:0008006" key="6">
    <source>
        <dbReference type="Google" id="ProtNLM"/>
    </source>
</evidence>
<name>A0A381SII1_9ZZZZ</name>